<name>A0AAQ3NWY1_VIGMU</name>
<dbReference type="Proteomes" id="UP001374535">
    <property type="component" value="Chromosome 3"/>
</dbReference>
<evidence type="ECO:0000313" key="1">
    <source>
        <dbReference type="EMBL" id="WVZ16870.1"/>
    </source>
</evidence>
<dbReference type="EMBL" id="CP144698">
    <property type="protein sequence ID" value="WVZ16870.1"/>
    <property type="molecule type" value="Genomic_DNA"/>
</dbReference>
<proteinExistence type="predicted"/>
<keyword evidence="2" id="KW-1185">Reference proteome</keyword>
<evidence type="ECO:0000313" key="2">
    <source>
        <dbReference type="Proteomes" id="UP001374535"/>
    </source>
</evidence>
<gene>
    <name evidence="1" type="ORF">V8G54_009852</name>
</gene>
<reference evidence="1 2" key="1">
    <citation type="journal article" date="2023" name="Life. Sci Alliance">
        <title>Evolutionary insights into 3D genome organization and epigenetic landscape of Vigna mungo.</title>
        <authorList>
            <person name="Junaid A."/>
            <person name="Singh B."/>
            <person name="Bhatia S."/>
        </authorList>
    </citation>
    <scope>NUCLEOTIDE SEQUENCE [LARGE SCALE GENOMIC DNA]</scope>
    <source>
        <strain evidence="1">Urdbean</strain>
    </source>
</reference>
<dbReference type="AlphaFoldDB" id="A0AAQ3NWY1"/>
<sequence>MTSCILNMDGLKASLVLLPALDHADSASVPSTSNHNHIPHIKFDEICDLVAFQVKFDGVISLDQWVRIADGAAVVGVQIGDALLSKLNRPNLTQLKLSQGRKEKV</sequence>
<protein>
    <submittedName>
        <fullName evidence="1">Uncharacterized protein</fullName>
    </submittedName>
</protein>
<organism evidence="1 2">
    <name type="scientific">Vigna mungo</name>
    <name type="common">Black gram</name>
    <name type="synonym">Phaseolus mungo</name>
    <dbReference type="NCBI Taxonomy" id="3915"/>
    <lineage>
        <taxon>Eukaryota</taxon>
        <taxon>Viridiplantae</taxon>
        <taxon>Streptophyta</taxon>
        <taxon>Embryophyta</taxon>
        <taxon>Tracheophyta</taxon>
        <taxon>Spermatophyta</taxon>
        <taxon>Magnoliopsida</taxon>
        <taxon>eudicotyledons</taxon>
        <taxon>Gunneridae</taxon>
        <taxon>Pentapetalae</taxon>
        <taxon>rosids</taxon>
        <taxon>fabids</taxon>
        <taxon>Fabales</taxon>
        <taxon>Fabaceae</taxon>
        <taxon>Papilionoideae</taxon>
        <taxon>50 kb inversion clade</taxon>
        <taxon>NPAAA clade</taxon>
        <taxon>indigoferoid/millettioid clade</taxon>
        <taxon>Phaseoleae</taxon>
        <taxon>Vigna</taxon>
    </lineage>
</organism>
<accession>A0AAQ3NWY1</accession>